<evidence type="ECO:0000256" key="1">
    <source>
        <dbReference type="ARBA" id="ARBA00001974"/>
    </source>
</evidence>
<keyword evidence="4 7" id="KW-0560">Oxidoreductase</keyword>
<feature type="domain" description="FAD dependent oxidoreductase" evidence="6">
    <location>
        <begin position="6"/>
        <end position="394"/>
    </location>
</feature>
<keyword evidence="8" id="KW-1185">Reference proteome</keyword>
<dbReference type="EC" id="1.1.3.-" evidence="7"/>
<dbReference type="PANTHER" id="PTHR43104">
    <property type="entry name" value="L-2-HYDROXYGLUTARATE DEHYDROGENASE, MITOCHONDRIAL"/>
    <property type="match status" value="1"/>
</dbReference>
<dbReference type="Pfam" id="PF01266">
    <property type="entry name" value="DAO"/>
    <property type="match status" value="1"/>
</dbReference>
<dbReference type="Proteomes" id="UP001521931">
    <property type="component" value="Unassembled WGS sequence"/>
</dbReference>
<dbReference type="PANTHER" id="PTHR43104:SF2">
    <property type="entry name" value="L-2-HYDROXYGLUTARATE DEHYDROGENASE, MITOCHONDRIAL"/>
    <property type="match status" value="1"/>
</dbReference>
<gene>
    <name evidence="7" type="primary">lhgO</name>
    <name evidence="7" type="ORF">MHL29_02370</name>
</gene>
<dbReference type="EMBL" id="JAKRCV010000004">
    <property type="protein sequence ID" value="MCG7320741.1"/>
    <property type="molecule type" value="Genomic_DNA"/>
</dbReference>
<comment type="cofactor">
    <cofactor evidence="1">
        <name>FAD</name>
        <dbReference type="ChEBI" id="CHEBI:57692"/>
    </cofactor>
</comment>
<dbReference type="InterPro" id="IPR036188">
    <property type="entry name" value="FAD/NAD-bd_sf"/>
</dbReference>
<comment type="caution">
    <text evidence="7">The sequence shown here is derived from an EMBL/GenBank/DDBJ whole genome shotgun (WGS) entry which is preliminary data.</text>
</comment>
<evidence type="ECO:0000313" key="8">
    <source>
        <dbReference type="Proteomes" id="UP001521931"/>
    </source>
</evidence>
<evidence type="ECO:0000259" key="6">
    <source>
        <dbReference type="Pfam" id="PF01266"/>
    </source>
</evidence>
<dbReference type="InterPro" id="IPR006076">
    <property type="entry name" value="FAD-dep_OxRdtase"/>
</dbReference>
<reference evidence="7 8" key="1">
    <citation type="submission" date="2022-02" db="EMBL/GenBank/DDBJ databases">
        <title>Uncovering new skin microbiome diversity through culturing and metagenomics.</title>
        <authorList>
            <person name="Conlan S."/>
            <person name="Deming C."/>
            <person name="Nisc Comparative Sequencing Program N."/>
            <person name="Segre J.A."/>
        </authorList>
    </citation>
    <scope>NUCLEOTIDE SEQUENCE [LARGE SCALE GENOMIC DNA]</scope>
    <source>
        <strain evidence="7 8">ACRQZ</strain>
    </source>
</reference>
<dbReference type="Gene3D" id="3.50.50.60">
    <property type="entry name" value="FAD/NAD(P)-binding domain"/>
    <property type="match status" value="1"/>
</dbReference>
<dbReference type="NCBIfam" id="NF008726">
    <property type="entry name" value="PRK11728.1"/>
    <property type="match status" value="1"/>
</dbReference>
<dbReference type="RefSeq" id="WP_029212139.1">
    <property type="nucleotide sequence ID" value="NZ_DAMCTM010000001.1"/>
</dbReference>
<evidence type="ECO:0000256" key="4">
    <source>
        <dbReference type="ARBA" id="ARBA00023002"/>
    </source>
</evidence>
<organism evidence="7 8">
    <name type="scientific">Arsenicicoccus bolidensis</name>
    <dbReference type="NCBI Taxonomy" id="229480"/>
    <lineage>
        <taxon>Bacteria</taxon>
        <taxon>Bacillati</taxon>
        <taxon>Actinomycetota</taxon>
        <taxon>Actinomycetes</taxon>
        <taxon>Micrococcales</taxon>
        <taxon>Intrasporangiaceae</taxon>
        <taxon>Arsenicicoccus</taxon>
    </lineage>
</organism>
<dbReference type="GO" id="GO:0016491">
    <property type="term" value="F:oxidoreductase activity"/>
    <property type="evidence" value="ECO:0007669"/>
    <property type="project" value="UniProtKB-KW"/>
</dbReference>
<proteinExistence type="inferred from homology"/>
<evidence type="ECO:0000256" key="2">
    <source>
        <dbReference type="ARBA" id="ARBA00022630"/>
    </source>
</evidence>
<evidence type="ECO:0000313" key="7">
    <source>
        <dbReference type="EMBL" id="MCG7320741.1"/>
    </source>
</evidence>
<dbReference type="Gene3D" id="3.30.9.10">
    <property type="entry name" value="D-Amino Acid Oxidase, subunit A, domain 2"/>
    <property type="match status" value="1"/>
</dbReference>
<protein>
    <submittedName>
        <fullName evidence="7">L-2-hydroxyglutarate oxidase</fullName>
        <ecNumber evidence="7">1.1.3.-</ecNumber>
    </submittedName>
</protein>
<evidence type="ECO:0000256" key="3">
    <source>
        <dbReference type="ARBA" id="ARBA00022827"/>
    </source>
</evidence>
<accession>A0ABS9PYM8</accession>
<comment type="similarity">
    <text evidence="5">Belongs to the L2HGDH family.</text>
</comment>
<keyword evidence="3" id="KW-0274">FAD</keyword>
<evidence type="ECO:0000256" key="5">
    <source>
        <dbReference type="ARBA" id="ARBA00037941"/>
    </source>
</evidence>
<sequence length="404" mass="44000">MKTEADVLVVGGGIVGLATARALQLRKPGAHVVVIDKEADIARHQTGNNSGVIHAGVYYKPGSYKARLCFDGRVRLVEYLQDKGIPHRIDGKLVVATNADEVDKMKEIQRRCEANDVPTQWMTREEFREVEPHAEGVAALQVKVTGVVDYKAVCQSYADDIRAAGGEIRTGTALVSGRPGLNDVTVETTQGTIVAKQVVTCGGLNADLVARAMGARPETRIVGFRGEYYELTPEKSYLCNALIYPVPDPRFPFLGVHATKGIDGHVHLGPNAVIALAREGYSWTQINPKDMAQLAAFPGIWRLAQKYWKYSIGEVQRSFSKEAFVKATQKMMPEVQVEDVVRAGAGVRAQAMRPDGTLVEDFDFLHEHPRVLHVLNAPSPAATASLAIAEVIADKLAEAERVAI</sequence>
<name>A0ABS9PYM8_9MICO</name>
<dbReference type="SUPFAM" id="SSF51905">
    <property type="entry name" value="FAD/NAD(P)-binding domain"/>
    <property type="match status" value="1"/>
</dbReference>
<keyword evidence="2" id="KW-0285">Flavoprotein</keyword>